<dbReference type="SUPFAM" id="SSF53300">
    <property type="entry name" value="vWA-like"/>
    <property type="match status" value="1"/>
</dbReference>
<dbReference type="OrthoDB" id="9790469at2"/>
<dbReference type="EMBL" id="CP024848">
    <property type="protein sequence ID" value="AXI10334.1"/>
    <property type="molecule type" value="Genomic_DNA"/>
</dbReference>
<name>A0A345PK04_9BACI</name>
<reference evidence="3" key="1">
    <citation type="submission" date="2017-11" db="EMBL/GenBank/DDBJ databases">
        <authorList>
            <person name="Zhu W."/>
        </authorList>
    </citation>
    <scope>NUCLEOTIDE SEQUENCE [LARGE SCALE GENOMIC DNA]</scope>
    <source>
        <strain evidence="3">160</strain>
    </source>
</reference>
<dbReference type="RefSeq" id="WP_114917620.1">
    <property type="nucleotide sequence ID" value="NZ_CP024848.1"/>
</dbReference>
<keyword evidence="3" id="KW-1185">Reference proteome</keyword>
<dbReference type="InterPro" id="IPR011195">
    <property type="entry name" value="UCP010256"/>
</dbReference>
<evidence type="ECO:0000256" key="1">
    <source>
        <dbReference type="SAM" id="MobiDB-lite"/>
    </source>
</evidence>
<evidence type="ECO:0008006" key="4">
    <source>
        <dbReference type="Google" id="ProtNLM"/>
    </source>
</evidence>
<evidence type="ECO:0000313" key="3">
    <source>
        <dbReference type="Proteomes" id="UP000253908"/>
    </source>
</evidence>
<dbReference type="Gene3D" id="3.40.50.410">
    <property type="entry name" value="von Willebrand factor, type A domain"/>
    <property type="match status" value="1"/>
</dbReference>
<gene>
    <name evidence="2" type="ORF">CUC15_15950</name>
</gene>
<dbReference type="PIRSF" id="PIRSF010256">
    <property type="entry name" value="CoxE_vWa"/>
    <property type="match status" value="1"/>
</dbReference>
<dbReference type="PANTHER" id="PTHR39338:SF6">
    <property type="entry name" value="BLL5662 PROTEIN"/>
    <property type="match status" value="1"/>
</dbReference>
<evidence type="ECO:0000313" key="2">
    <source>
        <dbReference type="EMBL" id="AXI10334.1"/>
    </source>
</evidence>
<protein>
    <recommendedName>
        <fullName evidence="4">VWA domain-containing protein</fullName>
    </recommendedName>
</protein>
<accession>A0A345PK04</accession>
<proteinExistence type="predicted"/>
<dbReference type="Proteomes" id="UP000253908">
    <property type="component" value="Chromosome"/>
</dbReference>
<dbReference type="AlphaFoldDB" id="A0A345PK04"/>
<dbReference type="InterPro" id="IPR036465">
    <property type="entry name" value="vWFA_dom_sf"/>
</dbReference>
<organism evidence="2 3">
    <name type="scientific">Oceanobacillus zhaokaii</name>
    <dbReference type="NCBI Taxonomy" id="2052660"/>
    <lineage>
        <taxon>Bacteria</taxon>
        <taxon>Bacillati</taxon>
        <taxon>Bacillota</taxon>
        <taxon>Bacilli</taxon>
        <taxon>Bacillales</taxon>
        <taxon>Bacillaceae</taxon>
        <taxon>Oceanobacillus</taxon>
    </lineage>
</organism>
<dbReference type="InterPro" id="IPR008912">
    <property type="entry name" value="Uncharacterised_CoxE"/>
</dbReference>
<dbReference type="Pfam" id="PF05762">
    <property type="entry name" value="VWA_CoxE"/>
    <property type="match status" value="1"/>
</dbReference>
<sequence>MNQSQNLPEYLLYFFRYLRDLKLLIGIKEMADAYSALDAINIMDREQFKLALKIVLVSSKEEEEIFEQAFYQFFIRDLREEHKQNLLHFHSDDGMDHLLVNNERDEKNQKHKQGKAADGDEYSSLHPEGEEAANPNITSGIVTDILPMDDEVNGNATMPLWSAAKGLNKRGQKIEAQITTKQFSKMEKTAKKLLRQVNIKQSRRSAVKRKGNVLHLQKTIRKSIQTGTEPFELVMKGPRKQKANYVLLCDTSRSMSATVGTFLQFAFALKKLHQNVEVFLFSTKLTRVTDQLSAVNDLPPTLHIRHEEWGGGTCIGESLHDFVEKYAVKVLKKNTVVIIASDGLDAGEIKHLQWSMNEIAIRSEAIIWVNPLLAIEGYEPTAQAMNISLPYINHFLSLEDFQCFNKKI</sequence>
<feature type="region of interest" description="Disordered" evidence="1">
    <location>
        <begin position="105"/>
        <end position="138"/>
    </location>
</feature>
<dbReference type="PANTHER" id="PTHR39338">
    <property type="entry name" value="BLL5662 PROTEIN-RELATED"/>
    <property type="match status" value="1"/>
</dbReference>
<dbReference type="KEGG" id="ocn:CUC15_15950"/>